<dbReference type="PANTHER" id="PTHR43228:SF1">
    <property type="entry name" value="TWO-COMPONENT RESPONSE REGULATOR ARR22"/>
    <property type="match status" value="1"/>
</dbReference>
<evidence type="ECO:0000313" key="5">
    <source>
        <dbReference type="EMBL" id="MBB2182343.1"/>
    </source>
</evidence>
<dbReference type="InterPro" id="IPR052048">
    <property type="entry name" value="ST_Response_Regulator"/>
</dbReference>
<reference evidence="5 6" key="1">
    <citation type="submission" date="2020-07" db="EMBL/GenBank/DDBJ databases">
        <title>Characterization and genome sequencing of isolate MD1, a novel member within the family Lachnospiraceae.</title>
        <authorList>
            <person name="Rettenmaier R."/>
            <person name="Di Bello L."/>
            <person name="Zinser C."/>
            <person name="Scheitz K."/>
            <person name="Liebl W."/>
            <person name="Zverlov V."/>
        </authorList>
    </citation>
    <scope>NUCLEOTIDE SEQUENCE [LARGE SCALE GENOMIC DNA]</scope>
    <source>
        <strain evidence="5 6">MD1</strain>
    </source>
</reference>
<dbReference type="Gene3D" id="3.40.50.2300">
    <property type="match status" value="1"/>
</dbReference>
<dbReference type="Pfam" id="PF00072">
    <property type="entry name" value="Response_reg"/>
    <property type="match status" value="1"/>
</dbReference>
<evidence type="ECO:0000313" key="6">
    <source>
        <dbReference type="Proteomes" id="UP000574276"/>
    </source>
</evidence>
<sequence>MARILLVDDSKTSRKILRGILEENGHEIIGEAINGEDGVAKYKELKPDITTMDITMPVLDGLEALRQIVEFDKSAKVIMVTAAGQKTKMVDAVKYGAAEFLAKPFEATQIIQIINKVIES</sequence>
<dbReference type="RefSeq" id="WP_228352068.1">
    <property type="nucleotide sequence ID" value="NZ_JACEGA010000001.1"/>
</dbReference>
<feature type="modified residue" description="4-aspartylphosphate" evidence="3">
    <location>
        <position position="53"/>
    </location>
</feature>
<keyword evidence="3" id="KW-0597">Phosphoprotein</keyword>
<dbReference type="SUPFAM" id="SSF52172">
    <property type="entry name" value="CheY-like"/>
    <property type="match status" value="1"/>
</dbReference>
<dbReference type="AlphaFoldDB" id="A0A839JXE4"/>
<dbReference type="GO" id="GO:0000160">
    <property type="term" value="P:phosphorelay signal transduction system"/>
    <property type="evidence" value="ECO:0007669"/>
    <property type="project" value="InterPro"/>
</dbReference>
<name>A0A839JXE4_9FIRM</name>
<dbReference type="PROSITE" id="PS50110">
    <property type="entry name" value="RESPONSE_REGULATORY"/>
    <property type="match status" value="1"/>
</dbReference>
<dbReference type="InterPro" id="IPR011006">
    <property type="entry name" value="CheY-like_superfamily"/>
</dbReference>
<keyword evidence="6" id="KW-1185">Reference proteome</keyword>
<comment type="caution">
    <text evidence="5">The sequence shown here is derived from an EMBL/GenBank/DDBJ whole genome shotgun (WGS) entry which is preliminary data.</text>
</comment>
<organism evidence="5 6">
    <name type="scientific">Variimorphobacter saccharofermentans</name>
    <dbReference type="NCBI Taxonomy" id="2755051"/>
    <lineage>
        <taxon>Bacteria</taxon>
        <taxon>Bacillati</taxon>
        <taxon>Bacillota</taxon>
        <taxon>Clostridia</taxon>
        <taxon>Lachnospirales</taxon>
        <taxon>Lachnospiraceae</taxon>
        <taxon>Variimorphobacter</taxon>
    </lineage>
</organism>
<dbReference type="PANTHER" id="PTHR43228">
    <property type="entry name" value="TWO-COMPONENT RESPONSE REGULATOR"/>
    <property type="match status" value="1"/>
</dbReference>
<evidence type="ECO:0000256" key="2">
    <source>
        <dbReference type="ARBA" id="ARBA00024867"/>
    </source>
</evidence>
<dbReference type="InterPro" id="IPR001789">
    <property type="entry name" value="Sig_transdc_resp-reg_receiver"/>
</dbReference>
<evidence type="ECO:0000259" key="4">
    <source>
        <dbReference type="PROSITE" id="PS50110"/>
    </source>
</evidence>
<dbReference type="Proteomes" id="UP000574276">
    <property type="component" value="Unassembled WGS sequence"/>
</dbReference>
<proteinExistence type="predicted"/>
<protein>
    <recommendedName>
        <fullName evidence="1">Stage 0 sporulation protein A homolog</fullName>
    </recommendedName>
</protein>
<dbReference type="SMART" id="SM00448">
    <property type="entry name" value="REC"/>
    <property type="match status" value="1"/>
</dbReference>
<evidence type="ECO:0000256" key="1">
    <source>
        <dbReference type="ARBA" id="ARBA00018672"/>
    </source>
</evidence>
<accession>A0A839JXE4</accession>
<evidence type="ECO:0000256" key="3">
    <source>
        <dbReference type="PROSITE-ProRule" id="PRU00169"/>
    </source>
</evidence>
<feature type="domain" description="Response regulatory" evidence="4">
    <location>
        <begin position="3"/>
        <end position="118"/>
    </location>
</feature>
<gene>
    <name evidence="5" type="ORF">H0486_05575</name>
</gene>
<dbReference type="EMBL" id="JACEGA010000001">
    <property type="protein sequence ID" value="MBB2182343.1"/>
    <property type="molecule type" value="Genomic_DNA"/>
</dbReference>
<comment type="function">
    <text evidence="2">May play the central regulatory role in sporulation. It may be an element of the effector pathway responsible for the activation of sporulation genes in response to nutritional stress. Spo0A may act in concert with spo0H (a sigma factor) to control the expression of some genes that are critical to the sporulation process.</text>
</comment>